<evidence type="ECO:0000313" key="3">
    <source>
        <dbReference type="Proteomes" id="UP000677913"/>
    </source>
</evidence>
<comment type="caution">
    <text evidence="2">The sequence shown here is derived from an EMBL/GenBank/DDBJ whole genome shotgun (WGS) entry which is preliminary data.</text>
</comment>
<dbReference type="InterPro" id="IPR012341">
    <property type="entry name" value="6hp_glycosidase-like_sf"/>
</dbReference>
<feature type="chain" id="PRO_5035325724" evidence="1">
    <location>
        <begin position="36"/>
        <end position="125"/>
    </location>
</feature>
<dbReference type="AlphaFoldDB" id="A0A8J7WMQ5"/>
<organism evidence="2 3">
    <name type="scientific">Actinocrinis puniceicyclus</name>
    <dbReference type="NCBI Taxonomy" id="977794"/>
    <lineage>
        <taxon>Bacteria</taxon>
        <taxon>Bacillati</taxon>
        <taxon>Actinomycetota</taxon>
        <taxon>Actinomycetes</taxon>
        <taxon>Catenulisporales</taxon>
        <taxon>Actinospicaceae</taxon>
        <taxon>Actinocrinis</taxon>
    </lineage>
</organism>
<dbReference type="PROSITE" id="PS51257">
    <property type="entry name" value="PROKAR_LIPOPROTEIN"/>
    <property type="match status" value="1"/>
</dbReference>
<accession>A0A8J7WMQ5</accession>
<dbReference type="Proteomes" id="UP000677913">
    <property type="component" value="Unassembled WGS sequence"/>
</dbReference>
<reference evidence="2" key="1">
    <citation type="submission" date="2021-04" db="EMBL/GenBank/DDBJ databases">
        <title>Genome based classification of Actinospica acidithermotolerans sp. nov., an actinobacterium isolated from an Indonesian hot spring.</title>
        <authorList>
            <person name="Kusuma A.B."/>
            <person name="Putra K.E."/>
            <person name="Nafisah S."/>
            <person name="Loh J."/>
            <person name="Nouioui I."/>
            <person name="Goodfellow M."/>
        </authorList>
    </citation>
    <scope>NUCLEOTIDE SEQUENCE</scope>
    <source>
        <strain evidence="2">DSM 45618</strain>
    </source>
</reference>
<evidence type="ECO:0000256" key="1">
    <source>
        <dbReference type="SAM" id="SignalP"/>
    </source>
</evidence>
<feature type="signal peptide" evidence="1">
    <location>
        <begin position="1"/>
        <end position="35"/>
    </location>
</feature>
<dbReference type="RefSeq" id="WP_211465609.1">
    <property type="nucleotide sequence ID" value="NZ_JAGSXH010000014.1"/>
</dbReference>
<name>A0A8J7WMQ5_9ACTN</name>
<protein>
    <submittedName>
        <fullName evidence="2">Uncharacterized protein</fullName>
    </submittedName>
</protein>
<sequence>MASRTMKYLAQHRLITAMSAAAAATACIAATGAQAATHTPTHAFPTHVSYKVGVTPSAPQSTKDAKVEAAYRAWKATYLAAGEQAWTDTLWNYLATNPFGDGYYGQTIKMLVYIVMAGDYWNPLA</sequence>
<proteinExistence type="predicted"/>
<keyword evidence="1" id="KW-0732">Signal</keyword>
<evidence type="ECO:0000313" key="2">
    <source>
        <dbReference type="EMBL" id="MBS2962684.1"/>
    </source>
</evidence>
<dbReference type="GO" id="GO:0005975">
    <property type="term" value="P:carbohydrate metabolic process"/>
    <property type="evidence" value="ECO:0007669"/>
    <property type="project" value="InterPro"/>
</dbReference>
<dbReference type="EMBL" id="JAGSXH010000014">
    <property type="protein sequence ID" value="MBS2962684.1"/>
    <property type="molecule type" value="Genomic_DNA"/>
</dbReference>
<dbReference type="Gene3D" id="1.50.10.10">
    <property type="match status" value="1"/>
</dbReference>
<keyword evidence="3" id="KW-1185">Reference proteome</keyword>
<gene>
    <name evidence="2" type="ORF">KGA66_06480</name>
</gene>